<protein>
    <submittedName>
        <fullName evidence="1">Phage Gp37/Gp68 family protein</fullName>
    </submittedName>
</protein>
<comment type="caution">
    <text evidence="1">The sequence shown here is derived from an EMBL/GenBank/DDBJ whole genome shotgun (WGS) entry which is preliminary data.</text>
</comment>
<evidence type="ECO:0000313" key="2">
    <source>
        <dbReference type="Proteomes" id="UP001156140"/>
    </source>
</evidence>
<dbReference type="AlphaFoldDB" id="A0AA41UHU5"/>
<sequence length="363" mass="40155">MSDRTGIEWTEATWNPLRGCSRVSEGCRHCYAEGIAARFSGPGQPYEGLARLATRPDGKSEARWTGKVVLAPASVLQQPLRWGRPRLIFVNSMSDLFHEAVPDDWIDQVFAVMAAATCHTFQILTKRPERMRSYISSPETVDRVLMRARELDPTLWYLDWPMRNVWLGTSIEDQPTAETRLPYLRRTPAAVRFVSAEPLLGQVDLFAALGISVHHHPHNRQSAALNALVIGAAGRALQESGGSGIHQIIVGGESGRNARAMHPAWARLLRQQCSAAGIPFFFKQWGEWADADAFGDAAARPLNFADAGHLAERLGVPFEHHSDGSTLIRVGKRKAGRLLDGVLHDAMPALFNPQSAPHERIWA</sequence>
<keyword evidence="2" id="KW-1185">Reference proteome</keyword>
<proteinExistence type="predicted"/>
<name>A0AA41UHU5_9HYPH</name>
<dbReference type="RefSeq" id="WP_281736769.1">
    <property type="nucleotide sequence ID" value="NZ_JAKETQ010000002.1"/>
</dbReference>
<reference evidence="1" key="1">
    <citation type="submission" date="2022-03" db="EMBL/GenBank/DDBJ databases">
        <title>The complete genome sequence of a Methyloterrigena soli.</title>
        <authorList>
            <person name="Zi Z."/>
        </authorList>
    </citation>
    <scope>NUCLEOTIDE SEQUENCE</scope>
    <source>
        <strain evidence="1">M48</strain>
    </source>
</reference>
<dbReference type="InterPro" id="IPR011101">
    <property type="entry name" value="DUF5131"/>
</dbReference>
<dbReference type="EMBL" id="JALAZD010000002">
    <property type="protein sequence ID" value="MCI0128681.1"/>
    <property type="molecule type" value="Genomic_DNA"/>
</dbReference>
<evidence type="ECO:0000313" key="1">
    <source>
        <dbReference type="EMBL" id="MCI0128681.1"/>
    </source>
</evidence>
<dbReference type="Pfam" id="PF07505">
    <property type="entry name" value="DUF5131"/>
    <property type="match status" value="1"/>
</dbReference>
<organism evidence="1 2">
    <name type="scientific">Paradevosia shaoguanensis</name>
    <dbReference type="NCBI Taxonomy" id="1335043"/>
    <lineage>
        <taxon>Bacteria</taxon>
        <taxon>Pseudomonadati</taxon>
        <taxon>Pseudomonadota</taxon>
        <taxon>Alphaproteobacteria</taxon>
        <taxon>Hyphomicrobiales</taxon>
        <taxon>Devosiaceae</taxon>
        <taxon>Paradevosia</taxon>
    </lineage>
</organism>
<accession>A0AA41UHU5</accession>
<dbReference type="Proteomes" id="UP001156140">
    <property type="component" value="Unassembled WGS sequence"/>
</dbReference>
<gene>
    <name evidence="1" type="ORF">ML536_17760</name>
</gene>